<dbReference type="EMBL" id="MG983743">
    <property type="protein sequence ID" value="AVO23125.1"/>
    <property type="molecule type" value="Genomic_DNA"/>
</dbReference>
<dbReference type="Proteomes" id="UP000241502">
    <property type="component" value="Segment"/>
</dbReference>
<accession>A0A2P1JUT4</accession>
<sequence length="136" mass="14837">MSEKNIFEQATRAAARFPSPVGDLSTEQLWSLPLTSLKGADLNGIAVSVNRELKAQGEESFVDTKPNAKSALLALKLDVLKHIIAVKQAENAEKLDAQRRAAEIAKIEEILVSKQTDALASSSVEDLEKRLAELRK</sequence>
<name>A0A2P1JUT4_9CAUD</name>
<reference evidence="1" key="1">
    <citation type="submission" date="2018-02" db="EMBL/GenBank/DDBJ databases">
        <authorList>
            <person name="Miller M."/>
            <person name="Deiulio A."/>
            <person name="Douthitt C."/>
            <person name="McMahon J."/>
            <person name="Holland C."/>
            <person name="Wiersma-Koch H."/>
            <person name="Turechek W."/>
            <person name="D'Elia T."/>
        </authorList>
    </citation>
    <scope>NUCLEOTIDE SEQUENCE [LARGE SCALE GENOMIC DNA]</scope>
</reference>
<organism evidence="1 2">
    <name type="scientific">Xanthomonas phage RiverRider</name>
    <dbReference type="NCBI Taxonomy" id="2108116"/>
    <lineage>
        <taxon>Viruses</taxon>
        <taxon>Duplodnaviria</taxon>
        <taxon>Heunggongvirae</taxon>
        <taxon>Uroviricota</taxon>
        <taxon>Caudoviricetes</taxon>
        <taxon>Schitoviridae</taxon>
        <taxon>Riverridervirus</taxon>
        <taxon>Riverridervirus riverrider</taxon>
    </lineage>
</organism>
<gene>
    <name evidence="1" type="ORF">RIVERRIDER_37</name>
</gene>
<proteinExistence type="predicted"/>
<protein>
    <submittedName>
        <fullName evidence="1">Uncharacterized protein</fullName>
    </submittedName>
</protein>
<evidence type="ECO:0000313" key="1">
    <source>
        <dbReference type="EMBL" id="AVO23125.1"/>
    </source>
</evidence>
<evidence type="ECO:0000313" key="2">
    <source>
        <dbReference type="Proteomes" id="UP000241502"/>
    </source>
</evidence>
<keyword evidence="2" id="KW-1185">Reference proteome</keyword>